<feature type="compositionally biased region" description="Basic and acidic residues" evidence="1">
    <location>
        <begin position="470"/>
        <end position="483"/>
    </location>
</feature>
<dbReference type="EMBL" id="SJPM01000002">
    <property type="protein sequence ID" value="TWU01681.1"/>
    <property type="molecule type" value="Genomic_DNA"/>
</dbReference>
<feature type="signal peptide" evidence="2">
    <location>
        <begin position="1"/>
        <end position="30"/>
    </location>
</feature>
<evidence type="ECO:0000313" key="3">
    <source>
        <dbReference type="EMBL" id="TWU01681.1"/>
    </source>
</evidence>
<sequence precursor="true">MPARSKRRNLLALLATAVAATSLGTADASACCLTDWLYGRQPAYAVAPVPVIDGTVPYSAGYTPYAASVAGVYTAGYTPLLTTGTASTYSVQRPAYGAVPLNNPSVYTGLPVATGYRGLSTPGNSFYGTGNMYPNTYGSAAPAVTSLRPDLAASPMATAVPAPAFATPIRSGLARFFDSLLGTGYRTSYYTAPITYYRPATTIDPITGTTVTVQQPCSSTVQQIQRTPYATLEPYSAGNAYPANTLQPCGGTGCANDPSMGYGATTIPSTISPSTIPSTVNPYGGVSGYDANGATGIGGDYQPMSPPTLPQANFSGRPDLSTTYPQYDSNSQYDSSSQFGSSFSNPSSNLSPLTGSSSFPSSGDDYRFPAQDSTPSASDRQPLRAPELQDARSANPADEVNDAYRQGYEAAKAELEERRRDQLQDNYDSYRYESESSERPPVRSEYQLDPPANGRPSTEPTSGDGSWQRSRYEIERDQQDLRDLTTQNGNGNRSWPRVRPIPAPENYRNPFAGATSPVAREVAPATSQPTTAPATENLKAPDLLPALPRPATQFNSNYERPTRFQNENRLSVPVREASLQGVPNERREPMPKANQWRTEAHQPTRETGWYAKSPSEK</sequence>
<organism evidence="3 4">
    <name type="scientific">Neorhodopirellula pilleata</name>
    <dbReference type="NCBI Taxonomy" id="2714738"/>
    <lineage>
        <taxon>Bacteria</taxon>
        <taxon>Pseudomonadati</taxon>
        <taxon>Planctomycetota</taxon>
        <taxon>Planctomycetia</taxon>
        <taxon>Pirellulales</taxon>
        <taxon>Pirellulaceae</taxon>
        <taxon>Neorhodopirellula</taxon>
    </lineage>
</organism>
<gene>
    <name evidence="3" type="ORF">Pla100_14160</name>
</gene>
<name>A0A5C6AQF7_9BACT</name>
<evidence type="ECO:0000256" key="2">
    <source>
        <dbReference type="SAM" id="SignalP"/>
    </source>
</evidence>
<feature type="compositionally biased region" description="Low complexity" evidence="1">
    <location>
        <begin position="523"/>
        <end position="551"/>
    </location>
</feature>
<dbReference type="Proteomes" id="UP000316213">
    <property type="component" value="Unassembled WGS sequence"/>
</dbReference>
<dbReference type="InterPro" id="IPR006311">
    <property type="entry name" value="TAT_signal"/>
</dbReference>
<feature type="compositionally biased region" description="Low complexity" evidence="1">
    <location>
        <begin position="324"/>
        <end position="363"/>
    </location>
</feature>
<proteinExistence type="predicted"/>
<keyword evidence="4" id="KW-1185">Reference proteome</keyword>
<feature type="chain" id="PRO_5022728054" evidence="2">
    <location>
        <begin position="31"/>
        <end position="617"/>
    </location>
</feature>
<dbReference type="RefSeq" id="WP_231602792.1">
    <property type="nucleotide sequence ID" value="NZ_SJPM01000002.1"/>
</dbReference>
<reference evidence="3 4" key="1">
    <citation type="submission" date="2019-02" db="EMBL/GenBank/DDBJ databases">
        <title>Deep-cultivation of Planctomycetes and their phenomic and genomic characterization uncovers novel biology.</title>
        <authorList>
            <person name="Wiegand S."/>
            <person name="Jogler M."/>
            <person name="Boedeker C."/>
            <person name="Pinto D."/>
            <person name="Vollmers J."/>
            <person name="Rivas-Marin E."/>
            <person name="Kohn T."/>
            <person name="Peeters S.H."/>
            <person name="Heuer A."/>
            <person name="Rast P."/>
            <person name="Oberbeckmann S."/>
            <person name="Bunk B."/>
            <person name="Jeske O."/>
            <person name="Meyerdierks A."/>
            <person name="Storesund J.E."/>
            <person name="Kallscheuer N."/>
            <person name="Luecker S."/>
            <person name="Lage O.M."/>
            <person name="Pohl T."/>
            <person name="Merkel B.J."/>
            <person name="Hornburger P."/>
            <person name="Mueller R.-W."/>
            <person name="Bruemmer F."/>
            <person name="Labrenz M."/>
            <person name="Spormann A.M."/>
            <person name="Op Den Camp H."/>
            <person name="Overmann J."/>
            <person name="Amann R."/>
            <person name="Jetten M.S.M."/>
            <person name="Mascher T."/>
            <person name="Medema M.H."/>
            <person name="Devos D.P."/>
            <person name="Kaster A.-K."/>
            <person name="Ovreas L."/>
            <person name="Rohde M."/>
            <person name="Galperin M.Y."/>
            <person name="Jogler C."/>
        </authorList>
    </citation>
    <scope>NUCLEOTIDE SEQUENCE [LARGE SCALE GENOMIC DNA]</scope>
    <source>
        <strain evidence="3 4">Pla100</strain>
    </source>
</reference>
<feature type="compositionally biased region" description="Polar residues" evidence="1">
    <location>
        <begin position="455"/>
        <end position="469"/>
    </location>
</feature>
<feature type="compositionally biased region" description="Polar residues" evidence="1">
    <location>
        <begin position="552"/>
        <end position="569"/>
    </location>
</feature>
<protein>
    <submittedName>
        <fullName evidence="3">Uncharacterized protein</fullName>
    </submittedName>
</protein>
<keyword evidence="2" id="KW-0732">Signal</keyword>
<accession>A0A5C6AQF7</accession>
<evidence type="ECO:0000313" key="4">
    <source>
        <dbReference type="Proteomes" id="UP000316213"/>
    </source>
</evidence>
<evidence type="ECO:0000256" key="1">
    <source>
        <dbReference type="SAM" id="MobiDB-lite"/>
    </source>
</evidence>
<dbReference type="PROSITE" id="PS51318">
    <property type="entry name" value="TAT"/>
    <property type="match status" value="1"/>
</dbReference>
<feature type="compositionally biased region" description="Polar residues" evidence="1">
    <location>
        <begin position="484"/>
        <end position="493"/>
    </location>
</feature>
<feature type="region of interest" description="Disordered" evidence="1">
    <location>
        <begin position="297"/>
        <end position="401"/>
    </location>
</feature>
<feature type="region of interest" description="Disordered" evidence="1">
    <location>
        <begin position="414"/>
        <end position="617"/>
    </location>
</feature>
<feature type="compositionally biased region" description="Basic and acidic residues" evidence="1">
    <location>
        <begin position="414"/>
        <end position="442"/>
    </location>
</feature>
<dbReference type="AlphaFoldDB" id="A0A5C6AQF7"/>
<comment type="caution">
    <text evidence="3">The sequence shown here is derived from an EMBL/GenBank/DDBJ whole genome shotgun (WGS) entry which is preliminary data.</text>
</comment>